<feature type="domain" description="MurNAc-LAA" evidence="1">
    <location>
        <begin position="147"/>
        <end position="282"/>
    </location>
</feature>
<protein>
    <submittedName>
        <fullName evidence="2">N-acetylmuramoyl-L-alanine amidase</fullName>
    </submittedName>
</protein>
<dbReference type="Gene3D" id="3.40.630.40">
    <property type="entry name" value="Zn-dependent exopeptidases"/>
    <property type="match status" value="1"/>
</dbReference>
<dbReference type="InterPro" id="IPR002508">
    <property type="entry name" value="MurNAc-LAA_cat"/>
</dbReference>
<name>A0A975GA79_9THEO</name>
<organism evidence="2 3">
    <name type="scientific">Aceticella autotrophica</name>
    <dbReference type="NCBI Taxonomy" id="2755338"/>
    <lineage>
        <taxon>Bacteria</taxon>
        <taxon>Bacillati</taxon>
        <taxon>Bacillota</taxon>
        <taxon>Clostridia</taxon>
        <taxon>Thermoanaerobacterales</taxon>
        <taxon>Thermoanaerobacteraceae</taxon>
        <taxon>Aceticella</taxon>
    </lineage>
</organism>
<dbReference type="Proteomes" id="UP000671913">
    <property type="component" value="Chromosome"/>
</dbReference>
<evidence type="ECO:0000313" key="3">
    <source>
        <dbReference type="Proteomes" id="UP000671913"/>
    </source>
</evidence>
<dbReference type="RefSeq" id="WP_284679894.1">
    <property type="nucleotide sequence ID" value="NZ_CP060096.1"/>
</dbReference>
<keyword evidence="3" id="KW-1185">Reference proteome</keyword>
<gene>
    <name evidence="2" type="ORF">ACETAC_10255</name>
</gene>
<dbReference type="AlphaFoldDB" id="A0A975GA79"/>
<evidence type="ECO:0000259" key="1">
    <source>
        <dbReference type="Pfam" id="PF01520"/>
    </source>
</evidence>
<dbReference type="GO" id="GO:0009253">
    <property type="term" value="P:peptidoglycan catabolic process"/>
    <property type="evidence" value="ECO:0007669"/>
    <property type="project" value="InterPro"/>
</dbReference>
<dbReference type="GO" id="GO:0008745">
    <property type="term" value="F:N-acetylmuramoyl-L-alanine amidase activity"/>
    <property type="evidence" value="ECO:0007669"/>
    <property type="project" value="InterPro"/>
</dbReference>
<dbReference type="SUPFAM" id="SSF53187">
    <property type="entry name" value="Zn-dependent exopeptidases"/>
    <property type="match status" value="1"/>
</dbReference>
<dbReference type="Pfam" id="PF01520">
    <property type="entry name" value="Amidase_3"/>
    <property type="match status" value="1"/>
</dbReference>
<sequence>MLNTLTNVRLDSNCENPLIKEGKSNISIDFTMDIPIFETYCIEKTIKIIFKDVFLNMPDGVYKDEDGLISNVELKQDGSEIIFSIKLYYNSIYKIEYIKGIPSKLNVIIDRSPLSNILKGKTIILNPIYKSITKSPTSLMPHIPMKAIANKLKFLLNLSKAEAVLTWENIDDINKINSDLNSNILINISTDVSEKNESGFKIYYSNKNLESKRLGEIILKNLEIKSPLDNLGMYPKEMPLQNNNIIPVTVIPGIENNRLDDAHLRDVDYRNKVAQAIFNGILKYYSQDNQI</sequence>
<proteinExistence type="predicted"/>
<dbReference type="EMBL" id="CP060096">
    <property type="protein sequence ID" value="QSZ27204.1"/>
    <property type="molecule type" value="Genomic_DNA"/>
</dbReference>
<dbReference type="KEGG" id="aaut:ACETAC_10255"/>
<accession>A0A975GA79</accession>
<reference evidence="2" key="1">
    <citation type="submission" date="2020-08" db="EMBL/GenBank/DDBJ databases">
        <title>Genomic insights into the carbon and energy metabolism of the first obligate autotrophic acetogenic bacterium Aceticella autotrophica gen. nov., sp. nov.</title>
        <authorList>
            <person name="Toshchakov S.V."/>
            <person name="Elcheninov A.G."/>
            <person name="Kublanov I.V."/>
            <person name="Frolov E.N."/>
            <person name="Lebedinsky A.V."/>
        </authorList>
    </citation>
    <scope>NUCLEOTIDE SEQUENCE</scope>
    <source>
        <strain evidence="2">3443-3Ac</strain>
    </source>
</reference>
<evidence type="ECO:0000313" key="2">
    <source>
        <dbReference type="EMBL" id="QSZ27204.1"/>
    </source>
</evidence>